<keyword evidence="2" id="KW-1185">Reference proteome</keyword>
<evidence type="ECO:0000313" key="2">
    <source>
        <dbReference type="Proteomes" id="UP000886998"/>
    </source>
</evidence>
<evidence type="ECO:0000313" key="1">
    <source>
        <dbReference type="EMBL" id="GFY80107.1"/>
    </source>
</evidence>
<comment type="caution">
    <text evidence="1">The sequence shown here is derived from an EMBL/GenBank/DDBJ whole genome shotgun (WGS) entry which is preliminary data.</text>
</comment>
<dbReference type="SUPFAM" id="SSF49599">
    <property type="entry name" value="TRAF domain-like"/>
    <property type="match status" value="2"/>
</dbReference>
<sequence>MTIYDKSNAANFTYIWEISNCPNLLIPGKITSPTFVVESLDNSRWHLSLFSICEEQFTFSIHRDTDAGPECILIDYELSFVSLEGTYSHEEKCTFNFKKDGFCVIEPFHILDIFGTRRQLFVVNECVTVSFRMWKVGSLECEQKLCYAVTRLAIEKRSFFWRIRNFSTFERGQELTYPINSTVNGDVLLVMILSMTNDDSETLRIKFPAAKYDKRIVFSFRICMLNRKGKTSYNRTSEVNFNSHDFFVDFLWKDRILRDSTFWLPDDVLTFRCEFEIGTGISSSRIVGYRYNPQ</sequence>
<gene>
    <name evidence="1" type="primary">spop_123</name>
    <name evidence="1" type="ORF">TNIN_132181</name>
</gene>
<accession>A0A8X7CV72</accession>
<name>A0A8X7CV72_9ARAC</name>
<dbReference type="OrthoDB" id="6427282at2759"/>
<reference evidence="1" key="1">
    <citation type="submission" date="2020-08" db="EMBL/GenBank/DDBJ databases">
        <title>Multicomponent nature underlies the extraordinary mechanical properties of spider dragline silk.</title>
        <authorList>
            <person name="Kono N."/>
            <person name="Nakamura H."/>
            <person name="Mori M."/>
            <person name="Yoshida Y."/>
            <person name="Ohtoshi R."/>
            <person name="Malay A.D."/>
            <person name="Moran D.A.P."/>
            <person name="Tomita M."/>
            <person name="Numata K."/>
            <person name="Arakawa K."/>
        </authorList>
    </citation>
    <scope>NUCLEOTIDE SEQUENCE</scope>
</reference>
<organism evidence="1 2">
    <name type="scientific">Trichonephila inaurata madagascariensis</name>
    <dbReference type="NCBI Taxonomy" id="2747483"/>
    <lineage>
        <taxon>Eukaryota</taxon>
        <taxon>Metazoa</taxon>
        <taxon>Ecdysozoa</taxon>
        <taxon>Arthropoda</taxon>
        <taxon>Chelicerata</taxon>
        <taxon>Arachnida</taxon>
        <taxon>Araneae</taxon>
        <taxon>Araneomorphae</taxon>
        <taxon>Entelegynae</taxon>
        <taxon>Araneoidea</taxon>
        <taxon>Nephilidae</taxon>
        <taxon>Trichonephila</taxon>
        <taxon>Trichonephila inaurata</taxon>
    </lineage>
</organism>
<protein>
    <submittedName>
        <fullName evidence="1">Speckle-type POZ protein</fullName>
    </submittedName>
</protein>
<dbReference type="AlphaFoldDB" id="A0A8X7CV72"/>
<dbReference type="Proteomes" id="UP000886998">
    <property type="component" value="Unassembled WGS sequence"/>
</dbReference>
<proteinExistence type="predicted"/>
<dbReference type="EMBL" id="BMAV01023807">
    <property type="protein sequence ID" value="GFY80107.1"/>
    <property type="molecule type" value="Genomic_DNA"/>
</dbReference>